<keyword evidence="2" id="KW-0067">ATP-binding</keyword>
<evidence type="ECO:0000256" key="3">
    <source>
        <dbReference type="ARBA" id="ARBA00023012"/>
    </source>
</evidence>
<dbReference type="InterPro" id="IPR002078">
    <property type="entry name" value="Sigma_54_int"/>
</dbReference>
<dbReference type="FunCoup" id="A0A4R2PK66">
    <property type="interactions" value="24"/>
</dbReference>
<protein>
    <submittedName>
        <fullName evidence="10">Psp operon transcriptional activator</fullName>
    </submittedName>
</protein>
<keyword evidence="6" id="KW-0010">Activator</keyword>
<evidence type="ECO:0000256" key="4">
    <source>
        <dbReference type="ARBA" id="ARBA00023015"/>
    </source>
</evidence>
<dbReference type="PROSITE" id="PS50045">
    <property type="entry name" value="SIGMA54_INTERACT_4"/>
    <property type="match status" value="1"/>
</dbReference>
<dbReference type="InterPro" id="IPR025944">
    <property type="entry name" value="Sigma_54_int_dom_CS"/>
</dbReference>
<evidence type="ECO:0000256" key="5">
    <source>
        <dbReference type="ARBA" id="ARBA00023125"/>
    </source>
</evidence>
<dbReference type="PANTHER" id="PTHR32071:SF38">
    <property type="entry name" value="PSP OPERON TRANSCRIPTIONAL ACTIVATOR"/>
    <property type="match status" value="1"/>
</dbReference>
<proteinExistence type="predicted"/>
<dbReference type="InParanoid" id="A0A4R2PK66"/>
<evidence type="ECO:0000256" key="7">
    <source>
        <dbReference type="ARBA" id="ARBA00023163"/>
    </source>
</evidence>
<feature type="region of interest" description="Disordered" evidence="8">
    <location>
        <begin position="265"/>
        <end position="324"/>
    </location>
</feature>
<sequence length="374" mass="39773">MVVGASGAFLDLMDQVSALAPLTRPVLVIGERGTGKELIAQRLHYLSRRWEAPLVTLNAAAIPETLLESELFGVEPGAFTGAQRRRAGRFEAADGGTLFLDEIATLSLAAQEKLLRVIEYGEIERLGGSDTIEVDVRLVGATNADLPSLARAGTFRADLLDRLAFDVVTVPALRYRREDIPELANHFARRMEVALGRDGVPEIGPEAMAMLIDYPWPGNVRELKNVVERAVYRGRDGVPVAPADIVFDPFDSPYRPAPMPLAGAVPGHGAGATGAVPPASPPGPQAADRPFAPPAPAVPPAPSVPSAAGAGRGDGPALPDPRAPFDLKAAMADIERALVAEAFQRCRHHQGDTAAHLGLSYDQVRHLLKKHALI</sequence>
<dbReference type="EMBL" id="SLXO01000005">
    <property type="protein sequence ID" value="TCP34405.1"/>
    <property type="molecule type" value="Genomic_DNA"/>
</dbReference>
<comment type="caution">
    <text evidence="10">The sequence shown here is derived from an EMBL/GenBank/DDBJ whole genome shotgun (WGS) entry which is preliminary data.</text>
</comment>
<dbReference type="SMART" id="SM00382">
    <property type="entry name" value="AAA"/>
    <property type="match status" value="1"/>
</dbReference>
<evidence type="ECO:0000259" key="9">
    <source>
        <dbReference type="PROSITE" id="PS50045"/>
    </source>
</evidence>
<dbReference type="PANTHER" id="PTHR32071">
    <property type="entry name" value="TRANSCRIPTIONAL REGULATORY PROTEIN"/>
    <property type="match status" value="1"/>
</dbReference>
<organism evidence="10 11">
    <name type="scientific">Rhodothalassium salexigens DSM 2132</name>
    <dbReference type="NCBI Taxonomy" id="1188247"/>
    <lineage>
        <taxon>Bacteria</taxon>
        <taxon>Pseudomonadati</taxon>
        <taxon>Pseudomonadota</taxon>
        <taxon>Alphaproteobacteria</taxon>
        <taxon>Rhodothalassiales</taxon>
        <taxon>Rhodothalassiaceae</taxon>
        <taxon>Rhodothalassium</taxon>
    </lineage>
</organism>
<keyword evidence="5" id="KW-0238">DNA-binding</keyword>
<evidence type="ECO:0000256" key="6">
    <source>
        <dbReference type="ARBA" id="ARBA00023159"/>
    </source>
</evidence>
<dbReference type="GO" id="GO:0003677">
    <property type="term" value="F:DNA binding"/>
    <property type="evidence" value="ECO:0007669"/>
    <property type="project" value="UniProtKB-KW"/>
</dbReference>
<evidence type="ECO:0000313" key="10">
    <source>
        <dbReference type="EMBL" id="TCP34405.1"/>
    </source>
</evidence>
<dbReference type="GO" id="GO:0006355">
    <property type="term" value="P:regulation of DNA-templated transcription"/>
    <property type="evidence" value="ECO:0007669"/>
    <property type="project" value="InterPro"/>
</dbReference>
<dbReference type="Gene3D" id="1.10.8.60">
    <property type="match status" value="1"/>
</dbReference>
<feature type="domain" description="Sigma-54 factor interaction" evidence="9">
    <location>
        <begin position="2"/>
        <end position="232"/>
    </location>
</feature>
<dbReference type="GO" id="GO:0000160">
    <property type="term" value="P:phosphorelay signal transduction system"/>
    <property type="evidence" value="ECO:0007669"/>
    <property type="project" value="UniProtKB-KW"/>
</dbReference>
<dbReference type="Gene3D" id="3.40.50.300">
    <property type="entry name" value="P-loop containing nucleotide triphosphate hydrolases"/>
    <property type="match status" value="1"/>
</dbReference>
<dbReference type="AlphaFoldDB" id="A0A4R2PK66"/>
<dbReference type="PROSITE" id="PS00676">
    <property type="entry name" value="SIGMA54_INTERACT_2"/>
    <property type="match status" value="1"/>
</dbReference>
<dbReference type="Gene3D" id="1.10.10.60">
    <property type="entry name" value="Homeodomain-like"/>
    <property type="match status" value="1"/>
</dbReference>
<accession>A0A4R2PK66</accession>
<name>A0A4R2PK66_RHOSA</name>
<gene>
    <name evidence="10" type="ORF">EV659_10530</name>
</gene>
<dbReference type="SUPFAM" id="SSF46689">
    <property type="entry name" value="Homeodomain-like"/>
    <property type="match status" value="1"/>
</dbReference>
<dbReference type="Pfam" id="PF25601">
    <property type="entry name" value="AAA_lid_14"/>
    <property type="match status" value="1"/>
</dbReference>
<keyword evidence="3" id="KW-0902">Two-component regulatory system</keyword>
<dbReference type="InterPro" id="IPR014317">
    <property type="entry name" value="Transcription_activator_PspF"/>
</dbReference>
<reference evidence="10 11" key="1">
    <citation type="submission" date="2019-03" db="EMBL/GenBank/DDBJ databases">
        <title>Genomic Encyclopedia of Type Strains, Phase IV (KMG-IV): sequencing the most valuable type-strain genomes for metagenomic binning, comparative biology and taxonomic classification.</title>
        <authorList>
            <person name="Goeker M."/>
        </authorList>
    </citation>
    <scope>NUCLEOTIDE SEQUENCE [LARGE SCALE GENOMIC DNA]</scope>
    <source>
        <strain evidence="10 11">DSM 2132</strain>
    </source>
</reference>
<dbReference type="InterPro" id="IPR009057">
    <property type="entry name" value="Homeodomain-like_sf"/>
</dbReference>
<dbReference type="InterPro" id="IPR027417">
    <property type="entry name" value="P-loop_NTPase"/>
</dbReference>
<dbReference type="CDD" id="cd00009">
    <property type="entry name" value="AAA"/>
    <property type="match status" value="1"/>
</dbReference>
<evidence type="ECO:0000256" key="8">
    <source>
        <dbReference type="SAM" id="MobiDB-lite"/>
    </source>
</evidence>
<feature type="compositionally biased region" description="Pro residues" evidence="8">
    <location>
        <begin position="291"/>
        <end position="303"/>
    </location>
</feature>
<dbReference type="InterPro" id="IPR058031">
    <property type="entry name" value="AAA_lid_NorR"/>
</dbReference>
<dbReference type="Pfam" id="PF00158">
    <property type="entry name" value="Sigma54_activat"/>
    <property type="match status" value="1"/>
</dbReference>
<dbReference type="SUPFAM" id="SSF52540">
    <property type="entry name" value="P-loop containing nucleoside triphosphate hydrolases"/>
    <property type="match status" value="1"/>
</dbReference>
<evidence type="ECO:0000256" key="2">
    <source>
        <dbReference type="ARBA" id="ARBA00022840"/>
    </source>
</evidence>
<dbReference type="NCBIfam" id="TIGR02974">
    <property type="entry name" value="phageshock_pspF"/>
    <property type="match status" value="1"/>
</dbReference>
<dbReference type="InterPro" id="IPR025943">
    <property type="entry name" value="Sigma_54_int_dom_ATP-bd_2"/>
</dbReference>
<keyword evidence="11" id="KW-1185">Reference proteome</keyword>
<dbReference type="PROSITE" id="PS00688">
    <property type="entry name" value="SIGMA54_INTERACT_3"/>
    <property type="match status" value="1"/>
</dbReference>
<dbReference type="GO" id="GO:0005524">
    <property type="term" value="F:ATP binding"/>
    <property type="evidence" value="ECO:0007669"/>
    <property type="project" value="UniProtKB-KW"/>
</dbReference>
<evidence type="ECO:0000313" key="11">
    <source>
        <dbReference type="Proteomes" id="UP000295399"/>
    </source>
</evidence>
<keyword evidence="1" id="KW-0547">Nucleotide-binding</keyword>
<evidence type="ECO:0000256" key="1">
    <source>
        <dbReference type="ARBA" id="ARBA00022741"/>
    </source>
</evidence>
<keyword evidence="7" id="KW-0804">Transcription</keyword>
<dbReference type="FunFam" id="3.40.50.300:FF:000006">
    <property type="entry name" value="DNA-binding transcriptional regulator NtrC"/>
    <property type="match status" value="1"/>
</dbReference>
<dbReference type="InterPro" id="IPR003593">
    <property type="entry name" value="AAA+_ATPase"/>
</dbReference>
<dbReference type="Proteomes" id="UP000295399">
    <property type="component" value="Unassembled WGS sequence"/>
</dbReference>
<keyword evidence="4" id="KW-0805">Transcription regulation</keyword>